<evidence type="ECO:0008006" key="8">
    <source>
        <dbReference type="Google" id="ProtNLM"/>
    </source>
</evidence>
<organism evidence="6 7">
    <name type="scientific">Potamilus streckersoni</name>
    <dbReference type="NCBI Taxonomy" id="2493646"/>
    <lineage>
        <taxon>Eukaryota</taxon>
        <taxon>Metazoa</taxon>
        <taxon>Spiralia</taxon>
        <taxon>Lophotrochozoa</taxon>
        <taxon>Mollusca</taxon>
        <taxon>Bivalvia</taxon>
        <taxon>Autobranchia</taxon>
        <taxon>Heteroconchia</taxon>
        <taxon>Palaeoheterodonta</taxon>
        <taxon>Unionida</taxon>
        <taxon>Unionoidea</taxon>
        <taxon>Unionidae</taxon>
        <taxon>Ambleminae</taxon>
        <taxon>Lampsilini</taxon>
        <taxon>Potamilus</taxon>
    </lineage>
</organism>
<evidence type="ECO:0000259" key="2">
    <source>
        <dbReference type="Pfam" id="PF15016"/>
    </source>
</evidence>
<reference evidence="6" key="2">
    <citation type="journal article" date="2021" name="Genome Biol. Evol.">
        <title>Developing a high-quality reference genome for a parasitic bivalve with doubly uniparental inheritance (Bivalvia: Unionida).</title>
        <authorList>
            <person name="Smith C.H."/>
        </authorList>
    </citation>
    <scope>NUCLEOTIDE SEQUENCE</scope>
    <source>
        <strain evidence="6">CHS0354</strain>
        <tissue evidence="6">Mantle</tissue>
    </source>
</reference>
<sequence>MPVVPILMVLYTNDAVEVRYSDGSRFHLTPCGSTFYYHTAADGSHPVAGLNVVQQRCQFVTSQYRQKAISALDFRNRFAERPFLAQEFLHQDQIIALYAKITETAWAKSLEDSNIEKLPDGSVRVTSEDNYASLILSPHKQDFTVCFLSLLSPEKNIDRSRLTSHKKRTKDLVNSDSRQVSTSGDSSEDKGKLVLLREDLNISPITQASSTNSPSGLSQASGSPVTPQINMPESNNRYMLFSTPTRGLEACELPVDLEEPVCTPYGKTAVFRDYRQERHGDRISGADLDEEACVSVSGYESKGEKKQTVMDQGQGDNQSDVGGIVEMQYNLVDRDHWQEENNIIGRENHQGSKEYKHCDGKEMENSLQKSVQHSSRETTLTGILRTSDVSRSTGSDTSQETTQKLYCWVTKHISCDECPLAWSHVVRLALEAKDQPDQLAKGKANEQKRKQNDGLGYPIKVNKDQCVHSVIPQPLPLTCTGQHLHKQQSRQVFEDQKNPMEDPTTFRQGRLKVMLIEGVVFRIVRLQSLKAVEIYPGDGTVIVSQGTAGHFFQHFIPQGDKIEERTYSIKNPPPTPPYATFSIERLIKRAARFLNYAKQEDNILPASSDLCCWKYQDTMPPEPLPITVLEECVVPSYGRFVALSNGLVRIVFSDRTSLETTGDFSKRMQTCLNQRSNAAEDLTQMHAIGDSSASQVKRMSSVKKQGLCKLLLPNGQYQMVDISQPGIYRRHVDMALEWIAWVNSSPLERTSFYKNRQPDLSQQIQSNTVL</sequence>
<dbReference type="Proteomes" id="UP001195483">
    <property type="component" value="Unassembled WGS sequence"/>
</dbReference>
<dbReference type="PANTHER" id="PTHR34531">
    <property type="entry name" value="ZGC:153352"/>
    <property type="match status" value="1"/>
</dbReference>
<comment type="caution">
    <text evidence="6">The sequence shown here is derived from an EMBL/GenBank/DDBJ whole genome shotgun (WGS) entry which is preliminary data.</text>
</comment>
<evidence type="ECO:0000259" key="3">
    <source>
        <dbReference type="Pfam" id="PF15025"/>
    </source>
</evidence>
<feature type="domain" description="C5orf34-like C-terminal" evidence="2">
    <location>
        <begin position="627"/>
        <end position="741"/>
    </location>
</feature>
<dbReference type="InterPro" id="IPR027865">
    <property type="entry name" value="C5orf34-like_C"/>
</dbReference>
<feature type="domain" description="C5orf34-like" evidence="5">
    <location>
        <begin position="511"/>
        <end position="594"/>
    </location>
</feature>
<protein>
    <recommendedName>
        <fullName evidence="8">DUF4524 domain-containing protein</fullName>
    </recommendedName>
</protein>
<dbReference type="InterPro" id="IPR053899">
    <property type="entry name" value="C5orf34-like_2nd"/>
</dbReference>
<dbReference type="InterPro" id="IPR053901">
    <property type="entry name" value="C5orf34-like"/>
</dbReference>
<feature type="domain" description="C5orf34-like second" evidence="4">
    <location>
        <begin position="357"/>
        <end position="429"/>
    </location>
</feature>
<reference evidence="6" key="1">
    <citation type="journal article" date="2021" name="Genome Biol. Evol.">
        <title>A High-Quality Reference Genome for a Parasitic Bivalve with Doubly Uniparental Inheritance (Bivalvia: Unionida).</title>
        <authorList>
            <person name="Smith C.H."/>
        </authorList>
    </citation>
    <scope>NUCLEOTIDE SEQUENCE</scope>
    <source>
        <strain evidence="6">CHS0354</strain>
    </source>
</reference>
<dbReference type="Pfam" id="PF15016">
    <property type="entry name" value="C5orf34_C"/>
    <property type="match status" value="1"/>
</dbReference>
<evidence type="ECO:0000313" key="7">
    <source>
        <dbReference type="Proteomes" id="UP001195483"/>
    </source>
</evidence>
<evidence type="ECO:0000259" key="4">
    <source>
        <dbReference type="Pfam" id="PF22833"/>
    </source>
</evidence>
<dbReference type="InterPro" id="IPR027830">
    <property type="entry name" value="C5orf34-like_N"/>
</dbReference>
<evidence type="ECO:0000313" key="6">
    <source>
        <dbReference type="EMBL" id="KAK3603768.1"/>
    </source>
</evidence>
<dbReference type="Pfam" id="PF15025">
    <property type="entry name" value="C5orf34-like_N"/>
    <property type="match status" value="1"/>
</dbReference>
<keyword evidence="7" id="KW-1185">Reference proteome</keyword>
<gene>
    <name evidence="6" type="ORF">CHS0354_023387</name>
</gene>
<dbReference type="Pfam" id="PF22833">
    <property type="entry name" value="C5orf34_2nd"/>
    <property type="match status" value="2"/>
</dbReference>
<proteinExistence type="predicted"/>
<dbReference type="Pfam" id="PF22834">
    <property type="entry name" value="Polo_box_4"/>
    <property type="match status" value="1"/>
</dbReference>
<accession>A0AAE0T5B9</accession>
<feature type="region of interest" description="Disordered" evidence="1">
    <location>
        <begin position="205"/>
        <end position="231"/>
    </location>
</feature>
<feature type="compositionally biased region" description="Polar residues" evidence="1">
    <location>
        <begin position="172"/>
        <end position="185"/>
    </location>
</feature>
<feature type="domain" description="C5orf34-like N-terminal" evidence="3">
    <location>
        <begin position="8"/>
        <end position="76"/>
    </location>
</feature>
<feature type="domain" description="C5orf34-like second" evidence="4">
    <location>
        <begin position="120"/>
        <end position="181"/>
    </location>
</feature>
<evidence type="ECO:0000259" key="5">
    <source>
        <dbReference type="Pfam" id="PF22834"/>
    </source>
</evidence>
<name>A0AAE0T5B9_9BIVA</name>
<feature type="region of interest" description="Disordered" evidence="1">
    <location>
        <begin position="161"/>
        <end position="190"/>
    </location>
</feature>
<reference evidence="6" key="3">
    <citation type="submission" date="2023-05" db="EMBL/GenBank/DDBJ databases">
        <authorList>
            <person name="Smith C.H."/>
        </authorList>
    </citation>
    <scope>NUCLEOTIDE SEQUENCE</scope>
    <source>
        <strain evidence="6">CHS0354</strain>
        <tissue evidence="6">Mantle</tissue>
    </source>
</reference>
<dbReference type="EMBL" id="JAEAOA010001410">
    <property type="protein sequence ID" value="KAK3603768.1"/>
    <property type="molecule type" value="Genomic_DNA"/>
</dbReference>
<dbReference type="InterPro" id="IPR053900">
    <property type="entry name" value="C5orf34-like_dom"/>
</dbReference>
<evidence type="ECO:0000256" key="1">
    <source>
        <dbReference type="SAM" id="MobiDB-lite"/>
    </source>
</evidence>
<dbReference type="PANTHER" id="PTHR34531:SF1">
    <property type="entry name" value="CHROMOSOME 5 OPEN READING FRAME 34"/>
    <property type="match status" value="1"/>
</dbReference>
<dbReference type="AlphaFoldDB" id="A0AAE0T5B9"/>